<geneLocation type="plasmid" evidence="1 2">
    <name>pOSCIL6304.02</name>
</geneLocation>
<dbReference type="KEGG" id="oac:Oscil6304_6080"/>
<evidence type="ECO:0000313" key="1">
    <source>
        <dbReference type="EMBL" id="AFY85535.1"/>
    </source>
</evidence>
<dbReference type="InParanoid" id="K9TSK2"/>
<dbReference type="AlphaFoldDB" id="K9TSK2"/>
<keyword evidence="2" id="KW-1185">Reference proteome</keyword>
<protein>
    <submittedName>
        <fullName evidence="1">Uncharacterized protein</fullName>
    </submittedName>
</protein>
<gene>
    <name evidence="1" type="ORF">Oscil6304_6080</name>
</gene>
<keyword evidence="1" id="KW-0614">Plasmid</keyword>
<dbReference type="RefSeq" id="WP_015152087.1">
    <property type="nucleotide sequence ID" value="NC_019694.1"/>
</dbReference>
<accession>K9TSK2</accession>
<proteinExistence type="predicted"/>
<organism evidence="1 2">
    <name type="scientific">Oscillatoria acuminata PCC 6304</name>
    <dbReference type="NCBI Taxonomy" id="56110"/>
    <lineage>
        <taxon>Bacteria</taxon>
        <taxon>Bacillati</taxon>
        <taxon>Cyanobacteriota</taxon>
        <taxon>Cyanophyceae</taxon>
        <taxon>Oscillatoriophycideae</taxon>
        <taxon>Oscillatoriales</taxon>
        <taxon>Oscillatoriaceae</taxon>
        <taxon>Oscillatoria</taxon>
    </lineage>
</organism>
<evidence type="ECO:0000313" key="2">
    <source>
        <dbReference type="Proteomes" id="UP000010367"/>
    </source>
</evidence>
<sequence>MNNVEERTIHWESVLMATPLPGELVTYVATILVQDENLGFDARTRQQQAIMARAAQSVSLAGVRR</sequence>
<dbReference type="HOGENOM" id="CLU_2845558_0_0_3"/>
<dbReference type="EMBL" id="CP003609">
    <property type="protein sequence ID" value="AFY85535.1"/>
    <property type="molecule type" value="Genomic_DNA"/>
</dbReference>
<reference evidence="1 2" key="1">
    <citation type="submission" date="2012-06" db="EMBL/GenBank/DDBJ databases">
        <title>Finished plasmid 2 of genome of Oscillatoria acuminata PCC 6304.</title>
        <authorList>
            <consortium name="US DOE Joint Genome Institute"/>
            <person name="Gugger M."/>
            <person name="Coursin T."/>
            <person name="Rippka R."/>
            <person name="Tandeau De Marsac N."/>
            <person name="Huntemann M."/>
            <person name="Wei C.-L."/>
            <person name="Han J."/>
            <person name="Detter J.C."/>
            <person name="Han C."/>
            <person name="Tapia R."/>
            <person name="Davenport K."/>
            <person name="Daligault H."/>
            <person name="Erkkila T."/>
            <person name="Gu W."/>
            <person name="Munk A.C.C."/>
            <person name="Teshima H."/>
            <person name="Xu Y."/>
            <person name="Chain P."/>
            <person name="Chen A."/>
            <person name="Krypides N."/>
            <person name="Mavromatis K."/>
            <person name="Markowitz V."/>
            <person name="Szeto E."/>
            <person name="Ivanova N."/>
            <person name="Mikhailova N."/>
            <person name="Ovchinnikova G."/>
            <person name="Pagani I."/>
            <person name="Pati A."/>
            <person name="Goodwin L."/>
            <person name="Peters L."/>
            <person name="Pitluck S."/>
            <person name="Woyke T."/>
            <person name="Kerfeld C."/>
        </authorList>
    </citation>
    <scope>NUCLEOTIDE SEQUENCE [LARGE SCALE GENOMIC DNA]</scope>
    <source>
        <strain evidence="1 2">PCC 6304</strain>
        <plasmid evidence="2">Plasmid pOSCIL6304.02</plasmid>
    </source>
</reference>
<name>K9TSK2_9CYAN</name>
<dbReference type="Proteomes" id="UP000010367">
    <property type="component" value="Plasmid pOSCIL6304.02"/>
</dbReference>